<evidence type="ECO:0000313" key="3">
    <source>
        <dbReference type="Proteomes" id="UP000001357"/>
    </source>
</evidence>
<accession>A9V287</accession>
<feature type="region of interest" description="Disordered" evidence="1">
    <location>
        <begin position="359"/>
        <end position="378"/>
    </location>
</feature>
<evidence type="ECO:0000256" key="1">
    <source>
        <dbReference type="SAM" id="MobiDB-lite"/>
    </source>
</evidence>
<feature type="region of interest" description="Disordered" evidence="1">
    <location>
        <begin position="1"/>
        <end position="20"/>
    </location>
</feature>
<dbReference type="InParanoid" id="A9V287"/>
<feature type="compositionally biased region" description="Polar residues" evidence="1">
    <location>
        <begin position="1"/>
        <end position="13"/>
    </location>
</feature>
<keyword evidence="3" id="KW-1185">Reference proteome</keyword>
<name>A9V287_MONBE</name>
<dbReference type="KEGG" id="mbr:MONBRDRAFT_9151"/>
<proteinExistence type="predicted"/>
<dbReference type="GeneID" id="5892097"/>
<gene>
    <name evidence="2" type="ORF">MONBRDRAFT_9151</name>
</gene>
<dbReference type="AlphaFoldDB" id="A9V287"/>
<organism evidence="2 3">
    <name type="scientific">Monosiga brevicollis</name>
    <name type="common">Choanoflagellate</name>
    <dbReference type="NCBI Taxonomy" id="81824"/>
    <lineage>
        <taxon>Eukaryota</taxon>
        <taxon>Choanoflagellata</taxon>
        <taxon>Craspedida</taxon>
        <taxon>Salpingoecidae</taxon>
        <taxon>Monosiga</taxon>
    </lineage>
</organism>
<reference evidence="2 3" key="1">
    <citation type="journal article" date="2008" name="Nature">
        <title>The genome of the choanoflagellate Monosiga brevicollis and the origin of metazoans.</title>
        <authorList>
            <consortium name="JGI Sequencing"/>
            <person name="King N."/>
            <person name="Westbrook M.J."/>
            <person name="Young S.L."/>
            <person name="Kuo A."/>
            <person name="Abedin M."/>
            <person name="Chapman J."/>
            <person name="Fairclough S."/>
            <person name="Hellsten U."/>
            <person name="Isogai Y."/>
            <person name="Letunic I."/>
            <person name="Marr M."/>
            <person name="Pincus D."/>
            <person name="Putnam N."/>
            <person name="Rokas A."/>
            <person name="Wright K.J."/>
            <person name="Zuzow R."/>
            <person name="Dirks W."/>
            <person name="Good M."/>
            <person name="Goodstein D."/>
            <person name="Lemons D."/>
            <person name="Li W."/>
            <person name="Lyons J.B."/>
            <person name="Morris A."/>
            <person name="Nichols S."/>
            <person name="Richter D.J."/>
            <person name="Salamov A."/>
            <person name="Bork P."/>
            <person name="Lim W.A."/>
            <person name="Manning G."/>
            <person name="Miller W.T."/>
            <person name="McGinnis W."/>
            <person name="Shapiro H."/>
            <person name="Tjian R."/>
            <person name="Grigoriev I.V."/>
            <person name="Rokhsar D."/>
        </authorList>
    </citation>
    <scope>NUCLEOTIDE SEQUENCE [LARGE SCALE GENOMIC DNA]</scope>
    <source>
        <strain evidence="3">MX1 / ATCC 50154</strain>
    </source>
</reference>
<protein>
    <submittedName>
        <fullName evidence="2">Uncharacterized protein</fullName>
    </submittedName>
</protein>
<dbReference type="RefSeq" id="XP_001746807.1">
    <property type="nucleotide sequence ID" value="XM_001746755.1"/>
</dbReference>
<evidence type="ECO:0000313" key="2">
    <source>
        <dbReference type="EMBL" id="EDQ88214.1"/>
    </source>
</evidence>
<sequence length="1183" mass="131470">MTSRASLSTSTGGRSRAPTGAELLEEAEGTMEELILATCMHQNVVLTTCLRLQAYLAEKHDRQRRRDVSVALFGSGLEGALSPTPSASKLADLCTQLDRLLPIRYKEAGMRHKPKAPLSRVPWLMLASRSSSAPHIPACDWHVAQPETLVVLDDISPSIGPPNGELEQSLLPLAARCEALAALAREHGSAFRRLGAIFEPLLQHYKQFANLCRTLPTNPPEVLVPFTRNELLLKNHSDHGHVDVADVTGELSGRMTQRMAQYLLQEDELMQREASRTTGTHRTFCFRGVFYKATDWENEGSLRVPTECVAAAMARVLFPEATLIADKRVLLLRRVSMYPRHNLKGSLRRSQALLQAVHDQQQRFNGEGSPEQHTTSPFRRKDFLLQSPELSRDIDKHRRWANRVVHASRCVQGPLLGDALPDLLRTEADLARHHPALCQSFLWQLLTLASDAKGDNFIVHAPDEIICIDYDRVLDPPYIEQHDHRHRLSFRSLIACSTVIMRRPLPDVIRRQVARWRNAAVRLNALERIAACNDCVQTNVRQGVVSPHLAESLQLPCRVPRWYMRFLSLALRRLGHLDFGRPNLCLDDLFQAILPTAQGAYAHMRSTDDRPNVVLRRVYANPERYAASQRPCVLEELGLVLTDVEQDWTAADAGALAPLPLDLVQELLDDVGAARAGASDAWAAVQAATLPGIFPALLASKIRLRGAAYHTLLHHLYNEGHRPTPAVVQVLHDNMLQVDENGRALAHVLYDKIGQDPAGLGEQLDMLVAYGLEIDQLDASGLCAVEHALADGNEEAVRSFLRLGSNGGSRAMLWLKRLLPNIQTAVDEDIAPDAVWMDLLLATRYRNTSLFLEVATLLCLLSAGPAPSQSAVLESHDQVDLSDFTFPVAEPRLNLQLECEPYNEERHLPSLVWEAIEQQSQSCTRRCFFLADQRTQRWLLLTARFVDHEAMTDPTLRLDQLAEALKQLERRLKGLQFLVSGPLAAVAPPSHLPVCLPESFLSQTEMPITSTVPRGPLTALLSAMVESRVGREALDQLTASQLTALLRCVDKPLTSRAQAALWGRCQALATEMVDVELRCFEALPAKEVQAFVRDAAALTSLNFTLCNVRGSRGTLALDFAKCASLRQLTLSQASWVTTLRLSHLPSYAMVELAYLDRLSSVQFLPASDTVQVSTRACPRLKLS</sequence>
<dbReference type="EMBL" id="CH991555">
    <property type="protein sequence ID" value="EDQ88214.1"/>
    <property type="molecule type" value="Genomic_DNA"/>
</dbReference>
<dbReference type="Proteomes" id="UP000001357">
    <property type="component" value="Unassembled WGS sequence"/>
</dbReference>